<dbReference type="AlphaFoldDB" id="A0A9P0FCZ8"/>
<keyword evidence="3" id="KW-1185">Reference proteome</keyword>
<dbReference type="OrthoDB" id="6688351at2759"/>
<proteinExistence type="predicted"/>
<dbReference type="PANTHER" id="PTHR36159">
    <property type="entry name" value="PROTEIN CBG23766"/>
    <property type="match status" value="1"/>
</dbReference>
<protein>
    <recommendedName>
        <fullName evidence="1">Double jelly roll-like domain-containing protein</fullName>
    </recommendedName>
</protein>
<accession>A0A9P0FCZ8</accession>
<dbReference type="Proteomes" id="UP001154078">
    <property type="component" value="Chromosome 2"/>
</dbReference>
<organism evidence="2 3">
    <name type="scientific">Brassicogethes aeneus</name>
    <name type="common">Rape pollen beetle</name>
    <name type="synonym">Meligethes aeneus</name>
    <dbReference type="NCBI Taxonomy" id="1431903"/>
    <lineage>
        <taxon>Eukaryota</taxon>
        <taxon>Metazoa</taxon>
        <taxon>Ecdysozoa</taxon>
        <taxon>Arthropoda</taxon>
        <taxon>Hexapoda</taxon>
        <taxon>Insecta</taxon>
        <taxon>Pterygota</taxon>
        <taxon>Neoptera</taxon>
        <taxon>Endopterygota</taxon>
        <taxon>Coleoptera</taxon>
        <taxon>Polyphaga</taxon>
        <taxon>Cucujiformia</taxon>
        <taxon>Nitidulidae</taxon>
        <taxon>Meligethinae</taxon>
        <taxon>Brassicogethes</taxon>
    </lineage>
</organism>
<dbReference type="InterPro" id="IPR049512">
    <property type="entry name" value="DJR-like_dom"/>
</dbReference>
<dbReference type="PANTHER" id="PTHR36159:SF1">
    <property type="entry name" value="RETROVIRUS-RELATED POL POLYPROTEIN FROM TRANSPOSON 412-LIKE PROTEIN"/>
    <property type="match status" value="1"/>
</dbReference>
<evidence type="ECO:0000259" key="1">
    <source>
        <dbReference type="Pfam" id="PF21738"/>
    </source>
</evidence>
<evidence type="ECO:0000313" key="3">
    <source>
        <dbReference type="Proteomes" id="UP001154078"/>
    </source>
</evidence>
<evidence type="ECO:0000313" key="2">
    <source>
        <dbReference type="EMBL" id="CAH0551116.1"/>
    </source>
</evidence>
<sequence>MGRFRSKDASMGERLASLAVAGAMKTKLKLAGGAAGIAKAIGDARSAKKQLDESNRHNQKMEAIAMGKGLYLKPYNKTGLGTYEVDDLAVYLHEHVSKEIHKFIFPSKTPTQTTPPPPQSTHHYLTMKVNRNTMRCEIKSTGTIYFNKDRSIGSLLGFEKKELKKDIKHESKNPINITKVNTICVECNLTVNSYNNDKLSHILHMFYPTVAPGYKIVESPSNVIYLPINTRYLDEIILKITDQDGNLVNFNEYHSYLPYANSSLNKSDEVRIPIQTQNIYTYPAESFLELEGVVVDEQNKASGTIQLTNMALMFLFDEIRYEMAGVVVDRVRNPGITSLMKGYVSFTEQDCVRYQNAGWNHLDHVKIVHKADGYFNACIPLKILMGVFEDFRKVVVNVRQELTLIRSFTDNNSVQTTKAGEKPQIRLNKIVWKVEHVKVDDESNLRLLSVIDKGRDLTLSFRGWELHEYPLLNQTKQHTWNVKAVNQLEKPRYIIFGFQTNRKNLTDKDCSMFDHCHIKNFKVHLNSEVYPYDNFNLNISKQQYALLYEMYARFQQSYYYKDVGEPCFTLEKFIERAPLVVIDCCYQVDTIKNGSVDIRLEFETDTDTPATTSAYLLILHDKKVKYNPLTSTVKIL</sequence>
<dbReference type="EMBL" id="OV121133">
    <property type="protein sequence ID" value="CAH0551116.1"/>
    <property type="molecule type" value="Genomic_DNA"/>
</dbReference>
<reference evidence="2" key="1">
    <citation type="submission" date="2021-12" db="EMBL/GenBank/DDBJ databases">
        <authorList>
            <person name="King R."/>
        </authorList>
    </citation>
    <scope>NUCLEOTIDE SEQUENCE</scope>
</reference>
<name>A0A9P0FCZ8_BRAAE</name>
<dbReference type="Pfam" id="PF21738">
    <property type="entry name" value="DJR-like_dom"/>
    <property type="match status" value="1"/>
</dbReference>
<gene>
    <name evidence="2" type="ORF">MELIAE_LOCUS3795</name>
</gene>
<feature type="domain" description="Double jelly roll-like" evidence="1">
    <location>
        <begin position="306"/>
        <end position="622"/>
    </location>
</feature>